<sequence>MSTSWLTHTDSSDTEMDLPAAAPRQSMLADLAFSLGNIEQFAETLCYESVEPPAPPDPVAAMSTSSRSQKSQHGLLARLFGSPSSSRTSTSNTISDLGTQHHFLTEEPALGPTKASVAIPSQRSLLKKSSEFFRRRKKSVGSKHSSPPSTASDALDILPRIPSPSSMTTDLKIASLSAALDPSLTNPAMPEPNLQLRGRTVSNVSNHTSQSEKLSNHPASLMPSLKETPLDEQTDLKTNNSSSGQLIRPSGSQDQTSDRNYSPDEKISQKDSHGTEKLLPRNSDSKLTYGQAAEIARDIYDGKEGFVSREIAASWLGDEGSQHTRARIAYLSLFDFNNLDILTSLRNFCSRLYIKGETQQVDRLLETFSRRWCECNPKHGFKIPDVTHAITYSLLLLNTDLHVAELHSSQRMTKSQFVRNTVTAIRTQLESANLLIHSDHGESPMLVNSSTASPYPSTPESEYFDGDHKCSPVVGRDNTPRFREIHNNRRSFLMDDSVGSYNALLNARSSKAWESALESVLKEYYIAVKQSALLQPLSSNENHLRSASRTGSFAAYQSTLQRSVSQLSHAGSESSFSGPRTSKLGGHWPYSKRKPRSKNLEAAGRISMESLEGSSTFSRLNSRYYGQSATSITSMDSMNVNHLQTTRSVGFVKTLTNQIVKEEYASFGNFEGDTREDELALTGAPWAKEGLLNHKHHMDGVSKRAKQRGWTEYFVVIERGQMRLFSFDKQSHGTQVVGGGNWTDNATVIGSFLLRQSLASALPPPGYSSSRAHVWVLTLPSGAVHFFEAGTPELVHEWVATANYWAARLSKEPLNAGITNEEYGWGEYLDNIENLEDDDEAERTRCSTGMSVRSSENSIRWKLPGDRVVVKDWKPPQQSLMSSSLSEDEQLKSLKTYVNRLEKEFELHNDLRAKMLRAFNLKHSNGQKALNNWEQKSQFLLKEIVKYKIYTDGLAKASELRIERLSQHQYELDDDEAVGSSEDGNTTIRITK</sequence>
<feature type="compositionally biased region" description="Polar residues" evidence="1">
    <location>
        <begin position="203"/>
        <end position="213"/>
    </location>
</feature>
<dbReference type="InterPro" id="IPR000904">
    <property type="entry name" value="Sec7_dom"/>
</dbReference>
<dbReference type="OMA" id="TRMLCSK"/>
<dbReference type="OrthoDB" id="2157641at2759"/>
<dbReference type="PROSITE" id="PS50190">
    <property type="entry name" value="SEC7"/>
    <property type="match status" value="1"/>
</dbReference>
<feature type="region of interest" description="Disordered" evidence="1">
    <location>
        <begin position="49"/>
        <end position="73"/>
    </location>
</feature>
<proteinExistence type="predicted"/>
<dbReference type="InterPro" id="IPR041681">
    <property type="entry name" value="PH_9"/>
</dbReference>
<dbReference type="SMART" id="SM00222">
    <property type="entry name" value="Sec7"/>
    <property type="match status" value="1"/>
</dbReference>
<dbReference type="InterPro" id="IPR011993">
    <property type="entry name" value="PH-like_dom_sf"/>
</dbReference>
<gene>
    <name evidence="3" type="ORF">NEOLI_002100</name>
</gene>
<feature type="compositionally biased region" description="Basic and acidic residues" evidence="1">
    <location>
        <begin position="261"/>
        <end position="279"/>
    </location>
</feature>
<dbReference type="PANTHER" id="PTHR10663:SF373">
    <property type="entry name" value="PH AND SEC7 DOMAIN-CONTAINING PROTEIN C11E3.11C"/>
    <property type="match status" value="1"/>
</dbReference>
<evidence type="ECO:0000256" key="1">
    <source>
        <dbReference type="SAM" id="MobiDB-lite"/>
    </source>
</evidence>
<dbReference type="InterPro" id="IPR023394">
    <property type="entry name" value="Sec7_C_sf"/>
</dbReference>
<dbReference type="Gene3D" id="2.30.29.30">
    <property type="entry name" value="Pleckstrin-homology domain (PH domain)/Phosphotyrosine-binding domain (PTB)"/>
    <property type="match status" value="1"/>
</dbReference>
<dbReference type="GO" id="GO:0032012">
    <property type="term" value="P:regulation of ARF protein signal transduction"/>
    <property type="evidence" value="ECO:0007669"/>
    <property type="project" value="InterPro"/>
</dbReference>
<feature type="region of interest" description="Disordered" evidence="1">
    <location>
        <begin position="567"/>
        <end position="604"/>
    </location>
</feature>
<protein>
    <submittedName>
        <fullName evidence="3">PH and SEC7 domain-containing protein</fullName>
    </submittedName>
</protein>
<dbReference type="InterPro" id="IPR035999">
    <property type="entry name" value="Sec7_dom_sf"/>
</dbReference>
<dbReference type="Proteomes" id="UP000186594">
    <property type="component" value="Unassembled WGS sequence"/>
</dbReference>
<feature type="domain" description="SEC7" evidence="2">
    <location>
        <begin position="251"/>
        <end position="434"/>
    </location>
</feature>
<feature type="region of interest" description="Disordered" evidence="1">
    <location>
        <begin position="203"/>
        <end position="285"/>
    </location>
</feature>
<feature type="compositionally biased region" description="Polar residues" evidence="1">
    <location>
        <begin position="567"/>
        <end position="580"/>
    </location>
</feature>
<accession>A0A1U7LTU4</accession>
<reference evidence="3 4" key="1">
    <citation type="submission" date="2016-04" db="EMBL/GenBank/DDBJ databases">
        <title>Evolutionary innovation and constraint leading to complex multicellularity in the Ascomycota.</title>
        <authorList>
            <person name="Cisse O."/>
            <person name="Nguyen A."/>
            <person name="Hewitt D.A."/>
            <person name="Jedd G."/>
            <person name="Stajich J.E."/>
        </authorList>
    </citation>
    <scope>NUCLEOTIDE SEQUENCE [LARGE SCALE GENOMIC DNA]</scope>
    <source>
        <strain evidence="3 4">DAH-3</strain>
    </source>
</reference>
<feature type="compositionally biased region" description="Polar residues" evidence="1">
    <location>
        <begin position="236"/>
        <end position="260"/>
    </location>
</feature>
<dbReference type="SUPFAM" id="SSF50729">
    <property type="entry name" value="PH domain-like"/>
    <property type="match status" value="1"/>
</dbReference>
<feature type="compositionally biased region" description="Polar residues" evidence="1">
    <location>
        <begin position="62"/>
        <end position="72"/>
    </location>
</feature>
<feature type="region of interest" description="Disordered" evidence="1">
    <location>
        <begin position="1"/>
        <end position="21"/>
    </location>
</feature>
<dbReference type="GO" id="GO:0005085">
    <property type="term" value="F:guanyl-nucleotide exchange factor activity"/>
    <property type="evidence" value="ECO:0007669"/>
    <property type="project" value="InterPro"/>
</dbReference>
<feature type="compositionally biased region" description="Polar residues" evidence="1">
    <location>
        <begin position="142"/>
        <end position="152"/>
    </location>
</feature>
<feature type="compositionally biased region" description="Polar residues" evidence="1">
    <location>
        <begin position="446"/>
        <end position="460"/>
    </location>
</feature>
<keyword evidence="4" id="KW-1185">Reference proteome</keyword>
<organism evidence="3 4">
    <name type="scientific">Neolecta irregularis (strain DAH-3)</name>
    <dbReference type="NCBI Taxonomy" id="1198029"/>
    <lineage>
        <taxon>Eukaryota</taxon>
        <taxon>Fungi</taxon>
        <taxon>Dikarya</taxon>
        <taxon>Ascomycota</taxon>
        <taxon>Taphrinomycotina</taxon>
        <taxon>Neolectales</taxon>
        <taxon>Neolectaceae</taxon>
        <taxon>Neolecta</taxon>
    </lineage>
</organism>
<dbReference type="Gene3D" id="1.10.1000.11">
    <property type="entry name" value="Arf Nucleotide-binding Site Opener,domain 2"/>
    <property type="match status" value="1"/>
</dbReference>
<name>A0A1U7LTU4_NEOID</name>
<comment type="caution">
    <text evidence="3">The sequence shown here is derived from an EMBL/GenBank/DDBJ whole genome shotgun (WGS) entry which is preliminary data.</text>
</comment>
<dbReference type="STRING" id="1198029.A0A1U7LTU4"/>
<evidence type="ECO:0000259" key="2">
    <source>
        <dbReference type="PROSITE" id="PS50190"/>
    </source>
</evidence>
<dbReference type="AlphaFoldDB" id="A0A1U7LTU4"/>
<feature type="region of interest" description="Disordered" evidence="1">
    <location>
        <begin position="446"/>
        <end position="470"/>
    </location>
</feature>
<dbReference type="PANTHER" id="PTHR10663">
    <property type="entry name" value="GUANYL-NUCLEOTIDE EXCHANGE FACTOR"/>
    <property type="match status" value="1"/>
</dbReference>
<dbReference type="SUPFAM" id="SSF48425">
    <property type="entry name" value="Sec7 domain"/>
    <property type="match status" value="1"/>
</dbReference>
<dbReference type="Pfam" id="PF15410">
    <property type="entry name" value="PH_9"/>
    <property type="match status" value="1"/>
</dbReference>
<dbReference type="Pfam" id="PF01369">
    <property type="entry name" value="Sec7"/>
    <property type="match status" value="1"/>
</dbReference>
<feature type="region of interest" description="Disordered" evidence="1">
    <location>
        <begin position="128"/>
        <end position="163"/>
    </location>
</feature>
<dbReference type="SMART" id="SM00233">
    <property type="entry name" value="PH"/>
    <property type="match status" value="1"/>
</dbReference>
<dbReference type="EMBL" id="LXFE01000247">
    <property type="protein sequence ID" value="OLL26049.1"/>
    <property type="molecule type" value="Genomic_DNA"/>
</dbReference>
<evidence type="ECO:0000313" key="4">
    <source>
        <dbReference type="Proteomes" id="UP000186594"/>
    </source>
</evidence>
<evidence type="ECO:0000313" key="3">
    <source>
        <dbReference type="EMBL" id="OLL26049.1"/>
    </source>
</evidence>
<dbReference type="InterPro" id="IPR001849">
    <property type="entry name" value="PH_domain"/>
</dbReference>